<protein>
    <submittedName>
        <fullName evidence="2">Odd Oz/ten-m homolog 4</fullName>
    </submittedName>
</protein>
<organism evidence="2">
    <name type="scientific">Iconisemion striatum</name>
    <dbReference type="NCBI Taxonomy" id="60296"/>
    <lineage>
        <taxon>Eukaryota</taxon>
        <taxon>Metazoa</taxon>
        <taxon>Chordata</taxon>
        <taxon>Craniata</taxon>
        <taxon>Vertebrata</taxon>
        <taxon>Euteleostomi</taxon>
        <taxon>Actinopterygii</taxon>
        <taxon>Neopterygii</taxon>
        <taxon>Teleostei</taxon>
        <taxon>Neoteleostei</taxon>
        <taxon>Acanthomorphata</taxon>
        <taxon>Ovalentaria</taxon>
        <taxon>Atherinomorphae</taxon>
        <taxon>Cyprinodontiformes</taxon>
        <taxon>Nothobranchiidae</taxon>
        <taxon>Iconisemion</taxon>
    </lineage>
</organism>
<dbReference type="EMBL" id="HADX01007930">
    <property type="protein sequence ID" value="SBP30162.1"/>
    <property type="molecule type" value="Transcribed_RNA"/>
</dbReference>
<dbReference type="AlphaFoldDB" id="A0A1A7YHV8"/>
<sequence length="112" mass="11598">RATAFWDSKDPTAGELPVRCCAVGMVNTLKVAVCVTAAGRAPSATFPPTSALTSHAAAMGPASWERASATRATRENTVKKWTVWIQHARAEASASRESATALSGGAGQDVKV</sequence>
<feature type="non-terminal residue" evidence="2">
    <location>
        <position position="112"/>
    </location>
</feature>
<accession>A0A1A7YHV8</accession>
<gene>
    <name evidence="2" type="primary">ODZ4</name>
</gene>
<evidence type="ECO:0000256" key="1">
    <source>
        <dbReference type="SAM" id="MobiDB-lite"/>
    </source>
</evidence>
<evidence type="ECO:0000313" key="2">
    <source>
        <dbReference type="EMBL" id="SBP30162.1"/>
    </source>
</evidence>
<feature type="region of interest" description="Disordered" evidence="1">
    <location>
        <begin position="91"/>
        <end position="112"/>
    </location>
</feature>
<name>A0A1A7YHV8_9TELE</name>
<reference evidence="2" key="1">
    <citation type="submission" date="2016-05" db="EMBL/GenBank/DDBJ databases">
        <authorList>
            <person name="Lavstsen T."/>
            <person name="Jespersen J.S."/>
        </authorList>
    </citation>
    <scope>NUCLEOTIDE SEQUENCE</scope>
    <source>
        <tissue evidence="2">Brain</tissue>
    </source>
</reference>
<proteinExistence type="predicted"/>
<reference evidence="2" key="2">
    <citation type="submission" date="2016-06" db="EMBL/GenBank/DDBJ databases">
        <title>The genome of a short-lived fish provides insights into sex chromosome evolution and the genetic control of aging.</title>
        <authorList>
            <person name="Reichwald K."/>
            <person name="Felder M."/>
            <person name="Petzold A."/>
            <person name="Koch P."/>
            <person name="Groth M."/>
            <person name="Platzer M."/>
        </authorList>
    </citation>
    <scope>NUCLEOTIDE SEQUENCE</scope>
    <source>
        <tissue evidence="2">Brain</tissue>
    </source>
</reference>
<feature type="non-terminal residue" evidence="2">
    <location>
        <position position="1"/>
    </location>
</feature>